<keyword evidence="2" id="KW-0732">Signal</keyword>
<keyword evidence="1" id="KW-0472">Membrane</keyword>
<organism evidence="3 4">
    <name type="scientific">Candidatus Yonathbacteria bacterium RIFCSPLOWO2_01_FULL_47_33b</name>
    <dbReference type="NCBI Taxonomy" id="1802727"/>
    <lineage>
        <taxon>Bacteria</taxon>
        <taxon>Candidatus Yonathiibacteriota</taxon>
    </lineage>
</organism>
<dbReference type="AlphaFoldDB" id="A0A1G2SH29"/>
<accession>A0A1G2SH29</accession>
<keyword evidence="1" id="KW-0812">Transmembrane</keyword>
<evidence type="ECO:0000313" key="3">
    <source>
        <dbReference type="EMBL" id="OHA84397.1"/>
    </source>
</evidence>
<gene>
    <name evidence="3" type="ORF">A2937_01505</name>
</gene>
<feature type="transmembrane region" description="Helical" evidence="1">
    <location>
        <begin position="43"/>
        <end position="65"/>
    </location>
</feature>
<sequence>MKTIFSIVIGLAVMTPTLASACFSNGGFERYGMMGYGYGGGAHVFMVAGGLVWIVVGILAGVWLWQQINKK</sequence>
<evidence type="ECO:0000256" key="2">
    <source>
        <dbReference type="SAM" id="SignalP"/>
    </source>
</evidence>
<protein>
    <submittedName>
        <fullName evidence="3">Uncharacterized protein</fullName>
    </submittedName>
</protein>
<dbReference type="Proteomes" id="UP000177987">
    <property type="component" value="Unassembled WGS sequence"/>
</dbReference>
<evidence type="ECO:0000256" key="1">
    <source>
        <dbReference type="SAM" id="Phobius"/>
    </source>
</evidence>
<dbReference type="EMBL" id="MHUW01000001">
    <property type="protein sequence ID" value="OHA84397.1"/>
    <property type="molecule type" value="Genomic_DNA"/>
</dbReference>
<dbReference type="PROSITE" id="PS51257">
    <property type="entry name" value="PROKAR_LIPOPROTEIN"/>
    <property type="match status" value="1"/>
</dbReference>
<name>A0A1G2SH29_9BACT</name>
<proteinExistence type="predicted"/>
<comment type="caution">
    <text evidence="3">The sequence shown here is derived from an EMBL/GenBank/DDBJ whole genome shotgun (WGS) entry which is preliminary data.</text>
</comment>
<feature type="signal peptide" evidence="2">
    <location>
        <begin position="1"/>
        <end position="21"/>
    </location>
</feature>
<reference evidence="3 4" key="1">
    <citation type="journal article" date="2016" name="Nat. Commun.">
        <title>Thousands of microbial genomes shed light on interconnected biogeochemical processes in an aquifer system.</title>
        <authorList>
            <person name="Anantharaman K."/>
            <person name="Brown C.T."/>
            <person name="Hug L.A."/>
            <person name="Sharon I."/>
            <person name="Castelle C.J."/>
            <person name="Probst A.J."/>
            <person name="Thomas B.C."/>
            <person name="Singh A."/>
            <person name="Wilkins M.J."/>
            <person name="Karaoz U."/>
            <person name="Brodie E.L."/>
            <person name="Williams K.H."/>
            <person name="Hubbard S.S."/>
            <person name="Banfield J.F."/>
        </authorList>
    </citation>
    <scope>NUCLEOTIDE SEQUENCE [LARGE SCALE GENOMIC DNA]</scope>
</reference>
<feature type="chain" id="PRO_5009584456" evidence="2">
    <location>
        <begin position="22"/>
        <end position="71"/>
    </location>
</feature>
<evidence type="ECO:0000313" key="4">
    <source>
        <dbReference type="Proteomes" id="UP000177987"/>
    </source>
</evidence>
<keyword evidence="1" id="KW-1133">Transmembrane helix</keyword>